<dbReference type="InterPro" id="IPR042095">
    <property type="entry name" value="SUMF_sf"/>
</dbReference>
<dbReference type="KEGG" id="dli:dnl_09320"/>
<dbReference type="GO" id="GO:0120147">
    <property type="term" value="F:formylglycine-generating oxidase activity"/>
    <property type="evidence" value="ECO:0007669"/>
    <property type="project" value="TreeGrafter"/>
</dbReference>
<dbReference type="Gene3D" id="3.90.1580.10">
    <property type="entry name" value="paralog of FGE (formylglycine-generating enzyme)"/>
    <property type="match status" value="1"/>
</dbReference>
<feature type="domain" description="NACHT" evidence="1">
    <location>
        <begin position="311"/>
        <end position="454"/>
    </location>
</feature>
<dbReference type="RefSeq" id="WP_207690530.1">
    <property type="nucleotide sequence ID" value="NZ_CP061799.1"/>
</dbReference>
<dbReference type="InterPro" id="IPR051043">
    <property type="entry name" value="Sulfatase_Mod_Factor_Kinase"/>
</dbReference>
<dbReference type="Pfam" id="PF03781">
    <property type="entry name" value="FGE-sulfatase"/>
    <property type="match status" value="1"/>
</dbReference>
<gene>
    <name evidence="2" type="ORF">dnl_09320</name>
</gene>
<dbReference type="InterPro" id="IPR027417">
    <property type="entry name" value="P-loop_NTPase"/>
</dbReference>
<reference evidence="2" key="1">
    <citation type="journal article" date="2021" name="Microb. Physiol.">
        <title>Proteogenomic Insights into the Physiology of Marine, Sulfate-Reducing, Filamentous Desulfonema limicola and Desulfonema magnum.</title>
        <authorList>
            <person name="Schnaars V."/>
            <person name="Wohlbrand L."/>
            <person name="Scheve S."/>
            <person name="Hinrichs C."/>
            <person name="Reinhardt R."/>
            <person name="Rabus R."/>
        </authorList>
    </citation>
    <scope>NUCLEOTIDE SEQUENCE</scope>
    <source>
        <strain evidence="2">5ac10</strain>
    </source>
</reference>
<dbReference type="Proteomes" id="UP000663720">
    <property type="component" value="Chromosome"/>
</dbReference>
<dbReference type="InterPro" id="IPR016187">
    <property type="entry name" value="CTDL_fold"/>
</dbReference>
<name>A0A975GEY5_9BACT</name>
<dbReference type="InterPro" id="IPR005532">
    <property type="entry name" value="SUMF_dom"/>
</dbReference>
<evidence type="ECO:0000259" key="1">
    <source>
        <dbReference type="PROSITE" id="PS50837"/>
    </source>
</evidence>
<dbReference type="SUPFAM" id="SSF56436">
    <property type="entry name" value="C-type lectin-like"/>
    <property type="match status" value="1"/>
</dbReference>
<dbReference type="PROSITE" id="PS50837">
    <property type="entry name" value="NACHT"/>
    <property type="match status" value="1"/>
</dbReference>
<dbReference type="EMBL" id="CP061799">
    <property type="protein sequence ID" value="QTA78702.1"/>
    <property type="molecule type" value="Genomic_DNA"/>
</dbReference>
<evidence type="ECO:0000313" key="2">
    <source>
        <dbReference type="EMBL" id="QTA78702.1"/>
    </source>
</evidence>
<proteinExistence type="predicted"/>
<dbReference type="InterPro" id="IPR054569">
    <property type="entry name" value="NNH2"/>
</dbReference>
<dbReference type="InterPro" id="IPR007111">
    <property type="entry name" value="NACHT_NTPase"/>
</dbReference>
<accession>A0A975GEY5</accession>
<dbReference type="Pfam" id="PF22734">
    <property type="entry name" value="NNH2"/>
    <property type="match status" value="1"/>
</dbReference>
<dbReference type="PANTHER" id="PTHR23150:SF19">
    <property type="entry name" value="FORMYLGLYCINE-GENERATING ENZYME"/>
    <property type="match status" value="1"/>
</dbReference>
<protein>
    <submittedName>
        <fullName evidence="2">Sulfatase-modifying factor enzyme domain-containing protein</fullName>
    </submittedName>
</protein>
<dbReference type="Gene3D" id="3.40.50.300">
    <property type="entry name" value="P-loop containing nucleotide triphosphate hydrolases"/>
    <property type="match status" value="1"/>
</dbReference>
<keyword evidence="3" id="KW-1185">Reference proteome</keyword>
<organism evidence="2 3">
    <name type="scientific">Desulfonema limicola</name>
    <dbReference type="NCBI Taxonomy" id="45656"/>
    <lineage>
        <taxon>Bacteria</taxon>
        <taxon>Pseudomonadati</taxon>
        <taxon>Thermodesulfobacteriota</taxon>
        <taxon>Desulfobacteria</taxon>
        <taxon>Desulfobacterales</taxon>
        <taxon>Desulfococcaceae</taxon>
        <taxon>Desulfonema</taxon>
    </lineage>
</organism>
<dbReference type="SUPFAM" id="SSF52540">
    <property type="entry name" value="P-loop containing nucleoside triphosphate hydrolases"/>
    <property type="match status" value="1"/>
</dbReference>
<sequence>MTSFIQNFLPSFAANLAAMMIQVSGSGISQRFAKPGLQQAVKRCVEHSITILISTSDDLSPETDHILTDCFQDYFSSRAVIRELSKILRGKEPELEELIWLFEEAGYNEENLPGLNFTKGIQAFIAAFMTSAALEPELNSIIQAEQLIKQTKLQQEILDKIRKLVDFLRKDGGNDVMGIKAGQIEARNVISNLRIIYKRPPDPPVKFYITKIHHYLSTLIKGCDVLQLAAIDESCSADEAIRMSDVFVSTNLTQHRFPDQTIAESLTGKKVKSSSQDLSFKPAWASKFEGLEKYDPNNLPIQAVEAVGNMSRLVIIGRPGSGKSTLVNYITTRLALRNLSDTKISTDLTGFSEDESPLPVRIILRHFAAWISSDTKKGSAGLVWDYINHMLEQWGCNCYENMRMILQNWGGVIFFDGLDEVNEKDENSKRSIITESIYKFSLPLNNCRVIITCREYVYKKTDAWRLPEKIFPVSELALFDIEQIWEFTHIWYRVIGPQKEWNEAKQKSETENLYSAIKKMPYLKEIARYPLLLTLIAQVHGNYGYLPNDRADLYEKVVNLLLEHWDNRLIRDTDGTCRRESGLILRLGIRRIALRSVLEKIAFEAHEQQEEEKDRSGQCADISKRDLLESFNKELGVLDKAEKVIEYIRERTGLLTALDNRTYTFPHRTFQEYLAAAYIMRQSEFDVILIERVKRDLNWWREVFLLAASYSKSVPRNVSNMIDIMLPYEPEDNKVTPELAGFAQLAAQALVETDFIRFVEKEAEHGRFSRIFERIQLWLVESLKADETLKPMERVISGRSLAELGDPRKEVITLEHMEFCLVPAGGFNMGCEKEKHLIEYLDYDYWLSRHPVTNAQFDEFVRAGGYAQNLYWQEAESSGLWKAGKYENRITPNDFSKEFFNAPYNFSNHPVVGVSWFEALAFTRWLTDIWRNQGIIDKSQSVQLPSEAEWEKAARGGQIIPDTPKIVFAMDKAWEGDTFILTNPDPDRKFPWGNEIDTNKANYNETSINTTSAVGCFSSGVSPYGCMDMSGNVQEWTKSLWGKDLNNADFKYPYDPNDGREDESASQNTYRVLRGGNFFSNSEHVCCTHRGKDIPDNYRNNTGFRIVVTPAFRSKSQQKISTKTYYQYVIKTEPKVVPVGGMAKISIIIKPFENESDIPIIEIPSFETDLTMFLHLSHGFDCISPNVVSIPLETTTDGNIPQQGTDQLTSFLIRATDPVSTTTGTIEFLTKSGFQKKIPVTLQLAELDQEKIFYDSVPLKSRPVPHPDIIFLVHQFYDHAKSTLIYQYSIRRFGITSEETFNLQSRPVSADWINRIDRQLSMVLTTSQNGNSEEICYLLASLGQELAYHLCPNNMWQKFTEIGSRTMLILSPDNIRLPWELLHDGQNFLGQKLIIGRWPRKLNDQRPYEFPIGQLSIAYFAGVENTEIWQKMLQPPDQDAPQTEILPCGTLPGVDTFHSLHGLHLLRRGLRPDEQPDCLPELRDSKECETSMDTEKDEIELGQTKLYLSSNRPIVSLSFLNSGLSGMTNLEQKWAGSFISAGASAFVGPMWMVTPAVEAAFMRGFYSALWTGQSLGTAFRLGQKLARSAVPDSLDWMAYVLYGDPMARPYRPVKGDGYAVVQPVGRDIEDPVQPGEKIHFRVSLQQSPPVWHSDRLVEVSEELSFENLKANIATFDLPIEPADSVQMHKIGGDYRGWFTIHVPDDTSEGESLVQIELTEEGEPVHMLSFSLNIVVASGSNGGVSES</sequence>
<evidence type="ECO:0000313" key="3">
    <source>
        <dbReference type="Proteomes" id="UP000663720"/>
    </source>
</evidence>
<dbReference type="PANTHER" id="PTHR23150">
    <property type="entry name" value="SULFATASE MODIFYING FACTOR 1, 2"/>
    <property type="match status" value="1"/>
</dbReference>